<dbReference type="Proteomes" id="UP001201812">
    <property type="component" value="Unassembled WGS sequence"/>
</dbReference>
<dbReference type="AlphaFoldDB" id="A0AAD4N1V9"/>
<organism evidence="2 3">
    <name type="scientific">Ditylenchus destructor</name>
    <dbReference type="NCBI Taxonomy" id="166010"/>
    <lineage>
        <taxon>Eukaryota</taxon>
        <taxon>Metazoa</taxon>
        <taxon>Ecdysozoa</taxon>
        <taxon>Nematoda</taxon>
        <taxon>Chromadorea</taxon>
        <taxon>Rhabditida</taxon>
        <taxon>Tylenchina</taxon>
        <taxon>Tylenchomorpha</taxon>
        <taxon>Sphaerularioidea</taxon>
        <taxon>Anguinidae</taxon>
        <taxon>Anguininae</taxon>
        <taxon>Ditylenchus</taxon>
    </lineage>
</organism>
<evidence type="ECO:0000313" key="3">
    <source>
        <dbReference type="Proteomes" id="UP001201812"/>
    </source>
</evidence>
<keyword evidence="3" id="KW-1185">Reference proteome</keyword>
<evidence type="ECO:0000313" key="2">
    <source>
        <dbReference type="EMBL" id="KAI1712780.1"/>
    </source>
</evidence>
<protein>
    <submittedName>
        <fullName evidence="2">Uncharacterized protein</fullName>
    </submittedName>
</protein>
<proteinExistence type="predicted"/>
<comment type="caution">
    <text evidence="2">The sequence shown here is derived from an EMBL/GenBank/DDBJ whole genome shotgun (WGS) entry which is preliminary data.</text>
</comment>
<dbReference type="EMBL" id="JAKKPZ010000017">
    <property type="protein sequence ID" value="KAI1712780.1"/>
    <property type="molecule type" value="Genomic_DNA"/>
</dbReference>
<evidence type="ECO:0000256" key="1">
    <source>
        <dbReference type="SAM" id="MobiDB-lite"/>
    </source>
</evidence>
<accession>A0AAD4N1V9</accession>
<sequence length="96" mass="10683">MVHYRQINIESSVGYGPTVIAQLTFRSAILAFKSDSTIHLLPTYPPSSSVLTLSLKKCEKTTAFRWCKAERHPDQDKMVCDPTPAENSCNIESSGH</sequence>
<name>A0AAD4N1V9_9BILA</name>
<gene>
    <name evidence="2" type="ORF">DdX_09406</name>
</gene>
<reference evidence="2" key="1">
    <citation type="submission" date="2022-01" db="EMBL/GenBank/DDBJ databases">
        <title>Genome Sequence Resource for Two Populations of Ditylenchus destructor, the Migratory Endoparasitic Phytonematode.</title>
        <authorList>
            <person name="Zhang H."/>
            <person name="Lin R."/>
            <person name="Xie B."/>
        </authorList>
    </citation>
    <scope>NUCLEOTIDE SEQUENCE</scope>
    <source>
        <strain evidence="2">BazhouSP</strain>
    </source>
</reference>
<feature type="region of interest" description="Disordered" evidence="1">
    <location>
        <begin position="73"/>
        <end position="96"/>
    </location>
</feature>
<feature type="compositionally biased region" description="Polar residues" evidence="1">
    <location>
        <begin position="85"/>
        <end position="96"/>
    </location>
</feature>